<dbReference type="Gene3D" id="3.40.50.150">
    <property type="entry name" value="Vaccinia Virus protein VP39"/>
    <property type="match status" value="1"/>
</dbReference>
<evidence type="ECO:0000256" key="1">
    <source>
        <dbReference type="ARBA" id="ARBA00022603"/>
    </source>
</evidence>
<comment type="caution">
    <text evidence="3">The sequence shown here is derived from an EMBL/GenBank/DDBJ whole genome shotgun (WGS) entry which is preliminary data.</text>
</comment>
<dbReference type="GO" id="GO:0003676">
    <property type="term" value="F:nucleic acid binding"/>
    <property type="evidence" value="ECO:0007669"/>
    <property type="project" value="InterPro"/>
</dbReference>
<dbReference type="EMBL" id="WXEY01000003">
    <property type="protein sequence ID" value="MZP29069.1"/>
    <property type="molecule type" value="Genomic_DNA"/>
</dbReference>
<dbReference type="PIRSF" id="PIRSF004553">
    <property type="entry name" value="CHP00095"/>
    <property type="match status" value="1"/>
</dbReference>
<dbReference type="InterPro" id="IPR029063">
    <property type="entry name" value="SAM-dependent_MTases_sf"/>
</dbReference>
<dbReference type="InterPro" id="IPR002052">
    <property type="entry name" value="DNA_methylase_N6_adenine_CS"/>
</dbReference>
<dbReference type="InterPro" id="IPR004398">
    <property type="entry name" value="RNA_MeTrfase_RsmD"/>
</dbReference>
<dbReference type="NCBIfam" id="TIGR00095">
    <property type="entry name" value="16S rRNA (guanine(966)-N(2))-methyltransferase RsmD"/>
    <property type="match status" value="1"/>
</dbReference>
<reference evidence="3 4" key="1">
    <citation type="submission" date="2020-01" db="EMBL/GenBank/DDBJ databases">
        <title>Whole-genome sequence of Heliobacterium undosum DSM 13378.</title>
        <authorList>
            <person name="Kyndt J.A."/>
            <person name="Meyer T.E."/>
        </authorList>
    </citation>
    <scope>NUCLEOTIDE SEQUENCE [LARGE SCALE GENOMIC DNA]</scope>
    <source>
        <strain evidence="3 4">DSM 13378</strain>
    </source>
</reference>
<accession>A0A845L1Z9</accession>
<sequence length="199" mass="22188">MDVRIISGQARGRRLVSVKGWETRPTADRVKEALFSVLAGRCLEAQCLDLFAGTGALGLEALSRGAAFVYWVEKHPAACAIIAKNIEATGLDRGKVLKQDVRQACQRLLAEGRRFDLIFADPPYKRELWLPVLESAAAGLLAPAGTLILESSRDEGLPEEFGSLIRRKQDRYGDTMIHYYQWERSPEPEPDERCEEADS</sequence>
<dbReference type="PANTHER" id="PTHR43542:SF1">
    <property type="entry name" value="METHYLTRANSFERASE"/>
    <property type="match status" value="1"/>
</dbReference>
<protein>
    <submittedName>
        <fullName evidence="3">16S rRNA (Guanine(966)-N(2))-methyltransferase RsmD</fullName>
        <ecNumber evidence="3">2.1.1.171</ecNumber>
    </submittedName>
</protein>
<dbReference type="Proteomes" id="UP000463470">
    <property type="component" value="Unassembled WGS sequence"/>
</dbReference>
<keyword evidence="1 3" id="KW-0489">Methyltransferase</keyword>
<gene>
    <name evidence="3" type="primary">rsmD</name>
    <name evidence="3" type="ORF">GTO91_05000</name>
</gene>
<name>A0A845L1Z9_9FIRM</name>
<evidence type="ECO:0000256" key="2">
    <source>
        <dbReference type="ARBA" id="ARBA00022679"/>
    </source>
</evidence>
<dbReference type="EC" id="2.1.1.171" evidence="3"/>
<dbReference type="AlphaFoldDB" id="A0A845L1Z9"/>
<dbReference type="Pfam" id="PF03602">
    <property type="entry name" value="Cons_hypoth95"/>
    <property type="match status" value="1"/>
</dbReference>
<dbReference type="OrthoDB" id="9803017at2"/>
<proteinExistence type="predicted"/>
<dbReference type="PROSITE" id="PS00092">
    <property type="entry name" value="N6_MTASE"/>
    <property type="match status" value="1"/>
</dbReference>
<organism evidence="3 4">
    <name type="scientific">Heliomicrobium undosum</name>
    <dbReference type="NCBI Taxonomy" id="121734"/>
    <lineage>
        <taxon>Bacteria</taxon>
        <taxon>Bacillati</taxon>
        <taxon>Bacillota</taxon>
        <taxon>Clostridia</taxon>
        <taxon>Eubacteriales</taxon>
        <taxon>Heliobacteriaceae</taxon>
        <taxon>Heliomicrobium</taxon>
    </lineage>
</organism>
<evidence type="ECO:0000313" key="3">
    <source>
        <dbReference type="EMBL" id="MZP29069.1"/>
    </source>
</evidence>
<keyword evidence="2 3" id="KW-0808">Transferase</keyword>
<keyword evidence="4" id="KW-1185">Reference proteome</keyword>
<dbReference type="SUPFAM" id="SSF53335">
    <property type="entry name" value="S-adenosyl-L-methionine-dependent methyltransferases"/>
    <property type="match status" value="1"/>
</dbReference>
<evidence type="ECO:0000313" key="4">
    <source>
        <dbReference type="Proteomes" id="UP000463470"/>
    </source>
</evidence>
<dbReference type="GO" id="GO:0052913">
    <property type="term" value="F:16S rRNA (guanine(966)-N(2))-methyltransferase activity"/>
    <property type="evidence" value="ECO:0007669"/>
    <property type="project" value="UniProtKB-EC"/>
</dbReference>
<dbReference type="PANTHER" id="PTHR43542">
    <property type="entry name" value="METHYLTRANSFERASE"/>
    <property type="match status" value="1"/>
</dbReference>
<dbReference type="CDD" id="cd02440">
    <property type="entry name" value="AdoMet_MTases"/>
    <property type="match status" value="1"/>
</dbReference>